<reference evidence="6" key="2">
    <citation type="submission" date="2017-02" db="EMBL/GenBank/DDBJ databases">
        <title>Sunflower complete genome.</title>
        <authorList>
            <person name="Langlade N."/>
            <person name="Munos S."/>
        </authorList>
    </citation>
    <scope>NUCLEOTIDE SEQUENCE [LARGE SCALE GENOMIC DNA]</scope>
    <source>
        <tissue evidence="6">Leaves</tissue>
    </source>
</reference>
<evidence type="ECO:0000313" key="7">
    <source>
        <dbReference type="Proteomes" id="UP000215914"/>
    </source>
</evidence>
<feature type="domain" description="Gnk2-homologous" evidence="4">
    <location>
        <begin position="10"/>
        <end position="124"/>
    </location>
</feature>
<name>A0A251TFD0_HELAN</name>
<evidence type="ECO:0000256" key="2">
    <source>
        <dbReference type="ARBA" id="ARBA00022737"/>
    </source>
</evidence>
<evidence type="ECO:0000313" key="5">
    <source>
        <dbReference type="EMBL" id="KAF5824319.1"/>
    </source>
</evidence>
<dbReference type="InParanoid" id="A0A251TFD0"/>
<protein>
    <submittedName>
        <fullName evidence="5 6">Gnk2-like domain-containing protein</fullName>
    </submittedName>
</protein>
<dbReference type="EMBL" id="CM007900">
    <property type="protein sequence ID" value="OTG09429.1"/>
    <property type="molecule type" value="Genomic_DNA"/>
</dbReference>
<dbReference type="PROSITE" id="PS51473">
    <property type="entry name" value="GNK2"/>
    <property type="match status" value="1"/>
</dbReference>
<accession>A0A251TFD0</accession>
<reference evidence="5" key="3">
    <citation type="submission" date="2020-06" db="EMBL/GenBank/DDBJ databases">
        <title>Helianthus annuus Genome sequencing and assembly Release 2.</title>
        <authorList>
            <person name="Gouzy J."/>
            <person name="Langlade N."/>
            <person name="Munos S."/>
        </authorList>
    </citation>
    <scope>NUCLEOTIDE SEQUENCE</scope>
    <source>
        <tissue evidence="5">Leaves</tissue>
    </source>
</reference>
<dbReference type="Proteomes" id="UP000215914">
    <property type="component" value="Chromosome 11"/>
</dbReference>
<dbReference type="AlphaFoldDB" id="A0A251TFD0"/>
<sequence>MAKFYCQYTKVATVMIWTRNNLSNADAGELYQTMRPLMDRLRTEAAGGDLVRKFATGQTPGLGFSTIYGLMQCTPELSENECYNCLDPATNRILDLASRDGSRRNGTRRNGTKLVPTRNSSRAETCVGP</sequence>
<keyword evidence="2" id="KW-0677">Repeat</keyword>
<evidence type="ECO:0000259" key="4">
    <source>
        <dbReference type="PROSITE" id="PS51473"/>
    </source>
</evidence>
<organism evidence="6 7">
    <name type="scientific">Helianthus annuus</name>
    <name type="common">Common sunflower</name>
    <dbReference type="NCBI Taxonomy" id="4232"/>
    <lineage>
        <taxon>Eukaryota</taxon>
        <taxon>Viridiplantae</taxon>
        <taxon>Streptophyta</taxon>
        <taxon>Embryophyta</taxon>
        <taxon>Tracheophyta</taxon>
        <taxon>Spermatophyta</taxon>
        <taxon>Magnoliopsida</taxon>
        <taxon>eudicotyledons</taxon>
        <taxon>Gunneridae</taxon>
        <taxon>Pentapetalae</taxon>
        <taxon>asterids</taxon>
        <taxon>campanulids</taxon>
        <taxon>Asterales</taxon>
        <taxon>Asteraceae</taxon>
        <taxon>Asteroideae</taxon>
        <taxon>Heliantheae alliance</taxon>
        <taxon>Heliantheae</taxon>
        <taxon>Helianthus</taxon>
    </lineage>
</organism>
<evidence type="ECO:0000256" key="3">
    <source>
        <dbReference type="SAM" id="MobiDB-lite"/>
    </source>
</evidence>
<dbReference type="PANTHER" id="PTHR32099:SF51">
    <property type="entry name" value="CYSTEINE-RICH RECEPTOR-LIKE PROTEIN KINASE 25 ISOFORM X1"/>
    <property type="match status" value="1"/>
</dbReference>
<keyword evidence="1" id="KW-0732">Signal</keyword>
<dbReference type="CDD" id="cd23509">
    <property type="entry name" value="Gnk2-like"/>
    <property type="match status" value="1"/>
</dbReference>
<dbReference type="InterPro" id="IPR038408">
    <property type="entry name" value="GNK2_sf"/>
</dbReference>
<evidence type="ECO:0000313" key="6">
    <source>
        <dbReference type="EMBL" id="OTG09429.1"/>
    </source>
</evidence>
<dbReference type="Pfam" id="PF01657">
    <property type="entry name" value="Stress-antifung"/>
    <property type="match status" value="1"/>
</dbReference>
<dbReference type="InterPro" id="IPR002902">
    <property type="entry name" value="GNK2"/>
</dbReference>
<proteinExistence type="predicted"/>
<feature type="region of interest" description="Disordered" evidence="3">
    <location>
        <begin position="97"/>
        <end position="129"/>
    </location>
</feature>
<keyword evidence="7" id="KW-1185">Reference proteome</keyword>
<dbReference type="EMBL" id="MNCJ02000001">
    <property type="protein sequence ID" value="KAF5824319.1"/>
    <property type="molecule type" value="Genomic_DNA"/>
</dbReference>
<gene>
    <name evidence="6" type="ORF">HannXRQ_Chr11g0352831</name>
    <name evidence="5" type="ORF">HanXRQr2_Chr00c001g0831971</name>
</gene>
<dbReference type="Gene3D" id="3.30.430.20">
    <property type="entry name" value="Gnk2 domain, C-X8-C-X2-C motif"/>
    <property type="match status" value="1"/>
</dbReference>
<dbReference type="PANTHER" id="PTHR32099">
    <property type="entry name" value="CYSTEINE-RICH REPEAT SECRETORY PROTEIN"/>
    <property type="match status" value="1"/>
</dbReference>
<evidence type="ECO:0000256" key="1">
    <source>
        <dbReference type="ARBA" id="ARBA00022729"/>
    </source>
</evidence>
<reference evidence="5 7" key="1">
    <citation type="journal article" date="2017" name="Nature">
        <title>The sunflower genome provides insights into oil metabolism, flowering and Asterid evolution.</title>
        <authorList>
            <person name="Badouin H."/>
            <person name="Gouzy J."/>
            <person name="Grassa C.J."/>
            <person name="Murat F."/>
            <person name="Staton S.E."/>
            <person name="Cottret L."/>
            <person name="Lelandais-Briere C."/>
            <person name="Owens G.L."/>
            <person name="Carrere S."/>
            <person name="Mayjonade B."/>
            <person name="Legrand L."/>
            <person name="Gill N."/>
            <person name="Kane N.C."/>
            <person name="Bowers J.E."/>
            <person name="Hubner S."/>
            <person name="Bellec A."/>
            <person name="Berard A."/>
            <person name="Berges H."/>
            <person name="Blanchet N."/>
            <person name="Boniface M.C."/>
            <person name="Brunel D."/>
            <person name="Catrice O."/>
            <person name="Chaidir N."/>
            <person name="Claudel C."/>
            <person name="Donnadieu C."/>
            <person name="Faraut T."/>
            <person name="Fievet G."/>
            <person name="Helmstetter N."/>
            <person name="King M."/>
            <person name="Knapp S.J."/>
            <person name="Lai Z."/>
            <person name="Le Paslier M.C."/>
            <person name="Lippi Y."/>
            <person name="Lorenzon L."/>
            <person name="Mandel J.R."/>
            <person name="Marage G."/>
            <person name="Marchand G."/>
            <person name="Marquand E."/>
            <person name="Bret-Mestries E."/>
            <person name="Morien E."/>
            <person name="Nambeesan S."/>
            <person name="Nguyen T."/>
            <person name="Pegot-Espagnet P."/>
            <person name="Pouilly N."/>
            <person name="Raftis F."/>
            <person name="Sallet E."/>
            <person name="Schiex T."/>
            <person name="Thomas J."/>
            <person name="Vandecasteele C."/>
            <person name="Vares D."/>
            <person name="Vear F."/>
            <person name="Vautrin S."/>
            <person name="Crespi M."/>
            <person name="Mangin B."/>
            <person name="Burke J.M."/>
            <person name="Salse J."/>
            <person name="Munos S."/>
            <person name="Vincourt P."/>
            <person name="Rieseberg L.H."/>
            <person name="Langlade N.B."/>
        </authorList>
    </citation>
    <scope>NUCLEOTIDE SEQUENCE [LARGE SCALE GENOMIC DNA]</scope>
    <source>
        <strain evidence="7">cv. SF193</strain>
        <tissue evidence="5">Leaves</tissue>
    </source>
</reference>